<dbReference type="EMBL" id="JRKL02000443">
    <property type="protein sequence ID" value="KAF3971351.1"/>
    <property type="molecule type" value="Genomic_DNA"/>
</dbReference>
<reference evidence="17" key="1">
    <citation type="submission" date="2020-03" db="EMBL/GenBank/DDBJ databases">
        <title>Castanea mollissima Vanexum genome sequencing.</title>
        <authorList>
            <person name="Staton M."/>
        </authorList>
    </citation>
    <scope>NUCLEOTIDE SEQUENCE</scope>
    <source>
        <tissue evidence="17">Leaf</tissue>
    </source>
</reference>
<dbReference type="PROSITE" id="PS50089">
    <property type="entry name" value="ZF_RING_2"/>
    <property type="match status" value="1"/>
</dbReference>
<dbReference type="CDD" id="cd16461">
    <property type="entry name" value="RING-H2_EL5-like"/>
    <property type="match status" value="1"/>
</dbReference>
<dbReference type="SUPFAM" id="SSF57850">
    <property type="entry name" value="RING/U-box"/>
    <property type="match status" value="1"/>
</dbReference>
<evidence type="ECO:0000256" key="12">
    <source>
        <dbReference type="ARBA" id="ARBA00023136"/>
    </source>
</evidence>
<evidence type="ECO:0000256" key="10">
    <source>
        <dbReference type="ARBA" id="ARBA00022833"/>
    </source>
</evidence>
<evidence type="ECO:0000256" key="8">
    <source>
        <dbReference type="ARBA" id="ARBA00022771"/>
    </source>
</evidence>
<keyword evidence="9" id="KW-0833">Ubl conjugation pathway</keyword>
<dbReference type="InterPro" id="IPR013083">
    <property type="entry name" value="Znf_RING/FYVE/PHD"/>
</dbReference>
<evidence type="ECO:0000259" key="16">
    <source>
        <dbReference type="PROSITE" id="PS50089"/>
    </source>
</evidence>
<comment type="pathway">
    <text evidence="3">Protein modification; protein ubiquitination.</text>
</comment>
<dbReference type="AlphaFoldDB" id="A0A8J4W4J7"/>
<evidence type="ECO:0000256" key="14">
    <source>
        <dbReference type="PROSITE-ProRule" id="PRU00175"/>
    </source>
</evidence>
<evidence type="ECO:0000256" key="3">
    <source>
        <dbReference type="ARBA" id="ARBA00004906"/>
    </source>
</evidence>
<dbReference type="GO" id="GO:0016020">
    <property type="term" value="C:membrane"/>
    <property type="evidence" value="ECO:0007669"/>
    <property type="project" value="UniProtKB-SubCell"/>
</dbReference>
<dbReference type="InterPro" id="IPR001841">
    <property type="entry name" value="Znf_RING"/>
</dbReference>
<dbReference type="GO" id="GO:0008270">
    <property type="term" value="F:zinc ion binding"/>
    <property type="evidence" value="ECO:0007669"/>
    <property type="project" value="UniProtKB-KW"/>
</dbReference>
<evidence type="ECO:0000256" key="1">
    <source>
        <dbReference type="ARBA" id="ARBA00000900"/>
    </source>
</evidence>
<organism evidence="17 18">
    <name type="scientific">Castanea mollissima</name>
    <name type="common">Chinese chestnut</name>
    <dbReference type="NCBI Taxonomy" id="60419"/>
    <lineage>
        <taxon>Eukaryota</taxon>
        <taxon>Viridiplantae</taxon>
        <taxon>Streptophyta</taxon>
        <taxon>Embryophyta</taxon>
        <taxon>Tracheophyta</taxon>
        <taxon>Spermatophyta</taxon>
        <taxon>Magnoliopsida</taxon>
        <taxon>eudicotyledons</taxon>
        <taxon>Gunneridae</taxon>
        <taxon>Pentapetalae</taxon>
        <taxon>rosids</taxon>
        <taxon>fabids</taxon>
        <taxon>Fagales</taxon>
        <taxon>Fagaceae</taxon>
        <taxon>Castanea</taxon>
    </lineage>
</organism>
<dbReference type="FunFam" id="3.30.40.10:FF:000187">
    <property type="entry name" value="E3 ubiquitin-protein ligase ATL6"/>
    <property type="match status" value="1"/>
</dbReference>
<evidence type="ECO:0000256" key="15">
    <source>
        <dbReference type="SAM" id="Phobius"/>
    </source>
</evidence>
<dbReference type="PANTHER" id="PTHR45768:SF32">
    <property type="entry name" value="RING-TYPE DOMAIN-CONTAINING PROTEIN"/>
    <property type="match status" value="1"/>
</dbReference>
<feature type="transmembrane region" description="Helical" evidence="15">
    <location>
        <begin position="49"/>
        <end position="71"/>
    </location>
</feature>
<accession>A0A8J4W4J7</accession>
<keyword evidence="11 15" id="KW-1133">Transmembrane helix</keyword>
<comment type="catalytic activity">
    <reaction evidence="1">
        <text>S-ubiquitinyl-[E2 ubiquitin-conjugating enzyme]-L-cysteine + [acceptor protein]-L-lysine = [E2 ubiquitin-conjugating enzyme]-L-cysteine + N(6)-ubiquitinyl-[acceptor protein]-L-lysine.</text>
        <dbReference type="EC" id="2.3.2.27"/>
    </reaction>
</comment>
<evidence type="ECO:0000256" key="4">
    <source>
        <dbReference type="ARBA" id="ARBA00012483"/>
    </source>
</evidence>
<evidence type="ECO:0000256" key="5">
    <source>
        <dbReference type="ARBA" id="ARBA00022679"/>
    </source>
</evidence>
<evidence type="ECO:0000256" key="2">
    <source>
        <dbReference type="ARBA" id="ARBA00004167"/>
    </source>
</evidence>
<evidence type="ECO:0000313" key="18">
    <source>
        <dbReference type="Proteomes" id="UP000737018"/>
    </source>
</evidence>
<evidence type="ECO:0000256" key="11">
    <source>
        <dbReference type="ARBA" id="ARBA00022989"/>
    </source>
</evidence>
<sequence length="424" mass="47153">MYKIPFETKQKEGSLVYPPTQSSLSAPYFSTNYETEATPTSSFNRISPVLLLLIVILAVIFFIYGILHLLVRFCMKVPSSSAVFQSNRYLETSGSHTFQRQLQQLFRLHDSGLDQASIDALPVFYYKDIMGLREPSDCAVCLCEFSDLDKLRLLPTCSHAFHTECIDVWLLSNSTCPLCRGTLSASGNPMEIPALNFAVSREQSNRFPSDGENRSSSSQNPINIEEAVCEKRVFSVRLGKFRSLHDGVGSGRREGETSSCNLDARRCYSMGTYQYVVDDSNLQVALSDSSGVGDGGSNVNHVNGRGYLANFSDTGDVEGKKISGHTKGESFSVSKIWLWSKKSRFPSSSNNRMDLLPSLNASLPINNDETHAVEKMSLDLLKARIVFGSQKQDTRDLDLHLNNYFSPLFHCLILLGSIQSRTIP</sequence>
<comment type="similarity">
    <text evidence="13">Belongs to the RING-type zinc finger family. ATL subfamily.</text>
</comment>
<evidence type="ECO:0000256" key="13">
    <source>
        <dbReference type="ARBA" id="ARBA00024209"/>
    </source>
</evidence>
<dbReference type="OrthoDB" id="8062037at2759"/>
<dbReference type="PANTHER" id="PTHR45768">
    <property type="entry name" value="E3 UBIQUITIN-PROTEIN LIGASE RNF13-LIKE"/>
    <property type="match status" value="1"/>
</dbReference>
<comment type="subcellular location">
    <subcellularLocation>
        <location evidence="2">Membrane</location>
        <topology evidence="2">Single-pass membrane protein</topology>
    </subcellularLocation>
</comment>
<keyword evidence="18" id="KW-1185">Reference proteome</keyword>
<proteinExistence type="inferred from homology"/>
<dbReference type="Gene3D" id="3.30.40.10">
    <property type="entry name" value="Zinc/RING finger domain, C3HC4 (zinc finger)"/>
    <property type="match status" value="1"/>
</dbReference>
<dbReference type="SMART" id="SM00184">
    <property type="entry name" value="RING"/>
    <property type="match status" value="1"/>
</dbReference>
<feature type="domain" description="RING-type" evidence="16">
    <location>
        <begin position="138"/>
        <end position="180"/>
    </location>
</feature>
<keyword evidence="7" id="KW-0479">Metal-binding</keyword>
<evidence type="ECO:0000256" key="9">
    <source>
        <dbReference type="ARBA" id="ARBA00022786"/>
    </source>
</evidence>
<keyword evidence="6 15" id="KW-0812">Transmembrane</keyword>
<dbReference type="Pfam" id="PF13639">
    <property type="entry name" value="zf-RING_2"/>
    <property type="match status" value="1"/>
</dbReference>
<evidence type="ECO:0000313" key="17">
    <source>
        <dbReference type="EMBL" id="KAF3971351.1"/>
    </source>
</evidence>
<gene>
    <name evidence="17" type="ORF">CMV_005057</name>
</gene>
<keyword evidence="8 14" id="KW-0863">Zinc-finger</keyword>
<dbReference type="GO" id="GO:0061630">
    <property type="term" value="F:ubiquitin protein ligase activity"/>
    <property type="evidence" value="ECO:0007669"/>
    <property type="project" value="UniProtKB-EC"/>
</dbReference>
<protein>
    <recommendedName>
        <fullName evidence="4">RING-type E3 ubiquitin transferase</fullName>
        <ecNumber evidence="4">2.3.2.27</ecNumber>
    </recommendedName>
</protein>
<keyword evidence="12 15" id="KW-0472">Membrane</keyword>
<dbReference type="Proteomes" id="UP000737018">
    <property type="component" value="Unassembled WGS sequence"/>
</dbReference>
<dbReference type="GO" id="GO:0031625">
    <property type="term" value="F:ubiquitin protein ligase binding"/>
    <property type="evidence" value="ECO:0007669"/>
    <property type="project" value="TreeGrafter"/>
</dbReference>
<keyword evidence="5" id="KW-0808">Transferase</keyword>
<comment type="caution">
    <text evidence="17">The sequence shown here is derived from an EMBL/GenBank/DDBJ whole genome shotgun (WGS) entry which is preliminary data.</text>
</comment>
<evidence type="ECO:0000256" key="6">
    <source>
        <dbReference type="ARBA" id="ARBA00022692"/>
    </source>
</evidence>
<evidence type="ECO:0000256" key="7">
    <source>
        <dbReference type="ARBA" id="ARBA00022723"/>
    </source>
</evidence>
<dbReference type="EC" id="2.3.2.27" evidence="4"/>
<keyword evidence="10" id="KW-0862">Zinc</keyword>
<name>A0A8J4W4J7_9ROSI</name>